<keyword evidence="2" id="KW-0119">Carbohydrate metabolism</keyword>
<dbReference type="PATRIC" id="fig|318683.6.peg.669"/>
<dbReference type="Gene3D" id="3.40.50.10490">
    <property type="entry name" value="Glucose-6-phosphate isomerase like protein, domain 1"/>
    <property type="match status" value="1"/>
</dbReference>
<dbReference type="InterPro" id="IPR001347">
    <property type="entry name" value="SIS_dom"/>
</dbReference>
<dbReference type="GO" id="GO:0009254">
    <property type="term" value="P:peptidoglycan turnover"/>
    <property type="evidence" value="ECO:0007669"/>
    <property type="project" value="TreeGrafter"/>
</dbReference>
<comment type="caution">
    <text evidence="5">The sequence shown here is derived from an EMBL/GenBank/DDBJ whole genome shotgun (WGS) entry which is preliminary data.</text>
</comment>
<dbReference type="NCBIfam" id="NF003915">
    <property type="entry name" value="PRK05441.1"/>
    <property type="match status" value="1"/>
</dbReference>
<reference evidence="5 6" key="1">
    <citation type="submission" date="2015-06" db="EMBL/GenBank/DDBJ databases">
        <title>Improved classification and identification of acetic acid bacteria using matrix-assisted laser desorption/ionization time-of-flight mass spectrometry; Gluconobacter nephelii and Gluconobacter uchimurae are later heterotypic synonyms of Gluconobacter japonicus and Gluconobacter oxydans, respectively.</title>
        <authorList>
            <person name="Li L."/>
            <person name="Cleenwerck I."/>
            <person name="De Vuyst L."/>
            <person name="Vandamme P."/>
        </authorList>
    </citation>
    <scope>NUCLEOTIDE SEQUENCE [LARGE SCALE GENOMIC DNA]</scope>
    <source>
        <strain evidence="5 6">LMG 1768</strain>
    </source>
</reference>
<organism evidence="5 6">
    <name type="scientific">Gluconobacter albidus</name>
    <dbReference type="NCBI Taxonomy" id="318683"/>
    <lineage>
        <taxon>Bacteria</taxon>
        <taxon>Pseudomonadati</taxon>
        <taxon>Pseudomonadota</taxon>
        <taxon>Alphaproteobacteria</taxon>
        <taxon>Acetobacterales</taxon>
        <taxon>Acetobacteraceae</taxon>
        <taxon>Gluconobacter</taxon>
    </lineage>
</organism>
<evidence type="ECO:0000313" key="6">
    <source>
        <dbReference type="Proteomes" id="UP000075636"/>
    </source>
</evidence>
<keyword evidence="1" id="KW-0456">Lyase</keyword>
<dbReference type="RefSeq" id="WP_062108309.1">
    <property type="nucleotide sequence ID" value="NZ_LHZR01000107.1"/>
</dbReference>
<evidence type="ECO:0000256" key="2">
    <source>
        <dbReference type="ARBA" id="ARBA00023277"/>
    </source>
</evidence>
<dbReference type="AlphaFoldDB" id="A0A149TIL5"/>
<dbReference type="SUPFAM" id="SSF53697">
    <property type="entry name" value="SIS domain"/>
    <property type="match status" value="1"/>
</dbReference>
<dbReference type="Proteomes" id="UP000075636">
    <property type="component" value="Unassembled WGS sequence"/>
</dbReference>
<dbReference type="GO" id="GO:0046348">
    <property type="term" value="P:amino sugar catabolic process"/>
    <property type="evidence" value="ECO:0007669"/>
    <property type="project" value="InterPro"/>
</dbReference>
<dbReference type="EMBL" id="LHZR01000107">
    <property type="protein sequence ID" value="KXV47877.1"/>
    <property type="molecule type" value="Genomic_DNA"/>
</dbReference>
<dbReference type="GO" id="GO:0016803">
    <property type="term" value="F:ether hydrolase activity"/>
    <property type="evidence" value="ECO:0007669"/>
    <property type="project" value="TreeGrafter"/>
</dbReference>
<gene>
    <name evidence="5" type="ORF">AD945_09355</name>
</gene>
<name>A0A149TIL5_9PROT</name>
<sequence>MSAKNTPLTSSVAPGGTEQQDPRYGDIDLWPVTSVLDSLAEAQMTATAVARAAVPQMNDVVTAALPRLRAGGRLFYVGAGTSGRVGLQDGVELTPTFGWPSERLILMLAGGTTALFEAVEGAEDREETASREILSHNPGPNDVVFGIAASGATPYTCAAIAAARNAGALTVGISCNGEGRLLREAELGIAIVTGAEVIAGSTRLKAGTAQKAVLNMLSTTLMIKLGHGYRGQMVDMRVVNAKLEKRAARMVQDLAGGTPEEIEAALQVSGQNVKRAILIRSGLTLEDAETALTQYAGDLRAVMAAQADRG</sequence>
<dbReference type="PROSITE" id="PS01272">
    <property type="entry name" value="GCKR"/>
    <property type="match status" value="1"/>
</dbReference>
<evidence type="ECO:0000256" key="1">
    <source>
        <dbReference type="ARBA" id="ARBA00023239"/>
    </source>
</evidence>
<dbReference type="Pfam" id="PF22645">
    <property type="entry name" value="GKRP_SIS_N"/>
    <property type="match status" value="1"/>
</dbReference>
<evidence type="ECO:0000313" key="5">
    <source>
        <dbReference type="EMBL" id="KXV47877.1"/>
    </source>
</evidence>
<dbReference type="InterPro" id="IPR046348">
    <property type="entry name" value="SIS_dom_sf"/>
</dbReference>
<dbReference type="GO" id="GO:0016835">
    <property type="term" value="F:carbon-oxygen lyase activity"/>
    <property type="evidence" value="ECO:0007669"/>
    <property type="project" value="InterPro"/>
</dbReference>
<evidence type="ECO:0000259" key="4">
    <source>
        <dbReference type="PROSITE" id="PS51464"/>
    </source>
</evidence>
<dbReference type="InterPro" id="IPR005486">
    <property type="entry name" value="Glucokinase_regulatory_CS"/>
</dbReference>
<dbReference type="PANTHER" id="PTHR10088">
    <property type="entry name" value="GLUCOKINASE REGULATORY PROTEIN"/>
    <property type="match status" value="1"/>
</dbReference>
<dbReference type="NCBIfam" id="NF009222">
    <property type="entry name" value="PRK12570.1"/>
    <property type="match status" value="1"/>
</dbReference>
<dbReference type="GO" id="GO:0097367">
    <property type="term" value="F:carbohydrate derivative binding"/>
    <property type="evidence" value="ECO:0007669"/>
    <property type="project" value="InterPro"/>
</dbReference>
<dbReference type="OrthoDB" id="9813395at2"/>
<dbReference type="CDD" id="cd05007">
    <property type="entry name" value="SIS_Etherase"/>
    <property type="match status" value="1"/>
</dbReference>
<protein>
    <submittedName>
        <fullName evidence="5">N-acetylmuramic acid-6-phosphate etherase</fullName>
    </submittedName>
</protein>
<dbReference type="STRING" id="318683.A0U94_00220"/>
<feature type="compositionally biased region" description="Polar residues" evidence="3">
    <location>
        <begin position="1"/>
        <end position="12"/>
    </location>
</feature>
<dbReference type="InterPro" id="IPR005488">
    <property type="entry name" value="Etherase_MurQ"/>
</dbReference>
<dbReference type="PROSITE" id="PS51464">
    <property type="entry name" value="SIS"/>
    <property type="match status" value="1"/>
</dbReference>
<accession>A0A149TIL5</accession>
<feature type="region of interest" description="Disordered" evidence="3">
    <location>
        <begin position="1"/>
        <end position="24"/>
    </location>
</feature>
<dbReference type="PANTHER" id="PTHR10088:SF4">
    <property type="entry name" value="GLUCOKINASE REGULATORY PROTEIN"/>
    <property type="match status" value="1"/>
</dbReference>
<proteinExistence type="predicted"/>
<feature type="domain" description="SIS" evidence="4">
    <location>
        <begin position="64"/>
        <end position="227"/>
    </location>
</feature>
<evidence type="ECO:0000256" key="3">
    <source>
        <dbReference type="SAM" id="MobiDB-lite"/>
    </source>
</evidence>
<dbReference type="InterPro" id="IPR040190">
    <property type="entry name" value="MURQ/GCKR"/>
</dbReference>
<dbReference type="Gene3D" id="1.10.8.1080">
    <property type="match status" value="1"/>
</dbReference>